<evidence type="ECO:0000313" key="4">
    <source>
        <dbReference type="Proteomes" id="UP000254227"/>
    </source>
</evidence>
<dbReference type="EMBL" id="CP065666">
    <property type="protein sequence ID" value="QPS03028.1"/>
    <property type="molecule type" value="Genomic_DNA"/>
</dbReference>
<dbReference type="Proteomes" id="UP000254227">
    <property type="component" value="Unassembled WGS sequence"/>
</dbReference>
<evidence type="ECO:0000313" key="2">
    <source>
        <dbReference type="EMBL" id="QPS03028.1"/>
    </source>
</evidence>
<protein>
    <recommendedName>
        <fullName evidence="6">Protein FilF</fullName>
    </recommendedName>
</protein>
<feature type="signal peptide" evidence="1">
    <location>
        <begin position="1"/>
        <end position="23"/>
    </location>
</feature>
<evidence type="ECO:0000256" key="1">
    <source>
        <dbReference type="SAM" id="SignalP"/>
    </source>
</evidence>
<dbReference type="Proteomes" id="UP000595107">
    <property type="component" value="Chromosome"/>
</dbReference>
<dbReference type="EMBL" id="UFRV01000006">
    <property type="protein sequence ID" value="SUT90527.1"/>
    <property type="molecule type" value="Genomic_DNA"/>
</dbReference>
<sequence length="439" mass="46655">MNKSLISILITATLGLSQSYAMTALNDEELAEVEGQALMNLEYTAGSNGTDSLGQSYTQSDLGFYKLGLSAEIELNANIKKLQLGCGGSNNTIKAGCDIDIDNLSLSGLPEAGKERPETSAKLTNPFIEFAIKNPTSAATREVMGFRVSAEKIVGLLTAGTNDGTQNGINTLSGYMKIAPATGSTKTQETPFTQSLTGKVNIAGCLNCPREFVTSNSTIKIPSMPVNFTTKEAILNGSRLTSVNVNALADVPTIILTENSGNMKAVVPGTTWVTIIPLSNFTINDMRVNMQISGLKTDIALNQSLGLIHSLPLNNPVSLSLQKSKLFWPKEQAVADPGWWLAVNDPVQLGTLNASENYAVDINPILPDVATYLSDWFDDHPLYVDFGSAVSALFTSKLVSNVGEVNLGSLPALPLPLNNIPLGASQNVISNCYGGLKFC</sequence>
<evidence type="ECO:0000313" key="3">
    <source>
        <dbReference type="EMBL" id="SUT90527.1"/>
    </source>
</evidence>
<dbReference type="RefSeq" id="WP_004694504.1">
    <property type="nucleotide sequence ID" value="NZ_BBTB01000050.1"/>
</dbReference>
<reference evidence="3 4" key="1">
    <citation type="submission" date="2018-06" db="EMBL/GenBank/DDBJ databases">
        <authorList>
            <consortium name="Pathogen Informatics"/>
            <person name="Doyle S."/>
        </authorList>
    </citation>
    <scope>NUCLEOTIDE SEQUENCE [LARGE SCALE GENOMIC DNA]</scope>
    <source>
        <strain evidence="3 4">NCTC10308</strain>
    </source>
</reference>
<evidence type="ECO:0008006" key="6">
    <source>
        <dbReference type="Google" id="ProtNLM"/>
    </source>
</evidence>
<evidence type="ECO:0000313" key="5">
    <source>
        <dbReference type="Proteomes" id="UP000595107"/>
    </source>
</evidence>
<proteinExistence type="predicted"/>
<accession>A0A380TSN6</accession>
<reference evidence="2 5" key="2">
    <citation type="submission" date="2020-12" db="EMBL/GenBank/DDBJ databases">
        <title>FDA dAtabase for Regulatory Grade micrObial Sequences (FDA-ARGOS): Supporting development and validation of Infectious Disease Dx tests.</title>
        <authorList>
            <person name="Sproer C."/>
            <person name="Gronow S."/>
            <person name="Severitt S."/>
            <person name="Schroder I."/>
            <person name="Tallon L."/>
            <person name="Sadzewicz L."/>
            <person name="Zhao X."/>
            <person name="Boylan J."/>
            <person name="Ott S."/>
            <person name="Bowen H."/>
            <person name="Vavikolanu K."/>
            <person name="Mehta A."/>
            <person name="Aluvathingal J."/>
            <person name="Nadendla S."/>
            <person name="Lowell S."/>
            <person name="Myers T."/>
            <person name="Yan Y."/>
            <person name="Sichtig H."/>
        </authorList>
    </citation>
    <scope>NUCLEOTIDE SEQUENCE [LARGE SCALE GENOMIC DNA]</scope>
    <source>
        <strain evidence="2 5">FDAARGOS_910</strain>
    </source>
</reference>
<dbReference type="AlphaFoldDB" id="A0A380TSN6"/>
<name>A0A380TSN6_ACIJO</name>
<feature type="chain" id="PRO_5036072154" description="Protein FilF" evidence="1">
    <location>
        <begin position="24"/>
        <end position="439"/>
    </location>
</feature>
<organism evidence="3 4">
    <name type="scientific">Acinetobacter johnsonii</name>
    <dbReference type="NCBI Taxonomy" id="40214"/>
    <lineage>
        <taxon>Bacteria</taxon>
        <taxon>Pseudomonadati</taxon>
        <taxon>Pseudomonadota</taxon>
        <taxon>Gammaproteobacteria</taxon>
        <taxon>Moraxellales</taxon>
        <taxon>Moraxellaceae</taxon>
        <taxon>Acinetobacter</taxon>
    </lineage>
</organism>
<gene>
    <name evidence="2" type="ORF">I6G67_12435</name>
    <name evidence="3" type="ORF">NCTC10308_00229</name>
</gene>
<keyword evidence="1" id="KW-0732">Signal</keyword>